<comment type="caution">
    <text evidence="1">The sequence shown here is derived from an EMBL/GenBank/DDBJ whole genome shotgun (WGS) entry which is preliminary data.</text>
</comment>
<reference evidence="2" key="1">
    <citation type="journal article" date="2022" name="Mol. Ecol. Resour.">
        <title>The genomes of chicory, endive, great burdock and yacon provide insights into Asteraceae palaeo-polyploidization history and plant inulin production.</title>
        <authorList>
            <person name="Fan W."/>
            <person name="Wang S."/>
            <person name="Wang H."/>
            <person name="Wang A."/>
            <person name="Jiang F."/>
            <person name="Liu H."/>
            <person name="Zhao H."/>
            <person name="Xu D."/>
            <person name="Zhang Y."/>
        </authorList>
    </citation>
    <scope>NUCLEOTIDE SEQUENCE [LARGE SCALE GENOMIC DNA]</scope>
    <source>
        <strain evidence="2">cv. Yunnan</strain>
    </source>
</reference>
<reference evidence="1 2" key="2">
    <citation type="journal article" date="2022" name="Mol. Ecol. Resour.">
        <title>The genomes of chicory, endive, great burdock and yacon provide insights into Asteraceae paleo-polyploidization history and plant inulin production.</title>
        <authorList>
            <person name="Fan W."/>
            <person name="Wang S."/>
            <person name="Wang H."/>
            <person name="Wang A."/>
            <person name="Jiang F."/>
            <person name="Liu H."/>
            <person name="Zhao H."/>
            <person name="Xu D."/>
            <person name="Zhang Y."/>
        </authorList>
    </citation>
    <scope>NUCLEOTIDE SEQUENCE [LARGE SCALE GENOMIC DNA]</scope>
    <source>
        <strain evidence="2">cv. Yunnan</strain>
        <tissue evidence="1">Leaves</tissue>
    </source>
</reference>
<evidence type="ECO:0000313" key="2">
    <source>
        <dbReference type="Proteomes" id="UP001056120"/>
    </source>
</evidence>
<gene>
    <name evidence="1" type="ORF">L1987_61338</name>
</gene>
<protein>
    <submittedName>
        <fullName evidence="1">Uncharacterized protein</fullName>
    </submittedName>
</protein>
<proteinExistence type="predicted"/>
<accession>A0ACB9DB67</accession>
<keyword evidence="2" id="KW-1185">Reference proteome</keyword>
<dbReference type="Proteomes" id="UP001056120">
    <property type="component" value="Linkage Group LG20"/>
</dbReference>
<sequence length="308" mass="35276">MIETEPTNPRWYESFHIYCAHNVSNIIFTVKDDNPVGAILIGRAYLPVEHVINENEIDRWLEIFDEDHNPIQGRSRIHVTLKYVSVVRDSHWSQGIKSPTFGGIPYTFFRQREGCEVTLYPDAHIIDDNITSYLISEGYYEPQRCWEDIFDAISNAQHLISNRIKLDNFITNPTAITPPKDRDTWNVQLFRSIDGGAVSGFPEEASMTGLVTGKNNVIDRSIQDAKIKANERFAVYIVIPESGSVQAILDWQRRTMEMMYKDVASEIRAKGIEADPRDYLCLGNREVKKPGEYEPPEKPEPDSDYDAS</sequence>
<dbReference type="EMBL" id="CM042037">
    <property type="protein sequence ID" value="KAI3743628.1"/>
    <property type="molecule type" value="Genomic_DNA"/>
</dbReference>
<evidence type="ECO:0000313" key="1">
    <source>
        <dbReference type="EMBL" id="KAI3743628.1"/>
    </source>
</evidence>
<name>A0ACB9DB67_9ASTR</name>
<organism evidence="1 2">
    <name type="scientific">Smallanthus sonchifolius</name>
    <dbReference type="NCBI Taxonomy" id="185202"/>
    <lineage>
        <taxon>Eukaryota</taxon>
        <taxon>Viridiplantae</taxon>
        <taxon>Streptophyta</taxon>
        <taxon>Embryophyta</taxon>
        <taxon>Tracheophyta</taxon>
        <taxon>Spermatophyta</taxon>
        <taxon>Magnoliopsida</taxon>
        <taxon>eudicotyledons</taxon>
        <taxon>Gunneridae</taxon>
        <taxon>Pentapetalae</taxon>
        <taxon>asterids</taxon>
        <taxon>campanulids</taxon>
        <taxon>Asterales</taxon>
        <taxon>Asteraceae</taxon>
        <taxon>Asteroideae</taxon>
        <taxon>Heliantheae alliance</taxon>
        <taxon>Millerieae</taxon>
        <taxon>Smallanthus</taxon>
    </lineage>
</organism>